<proteinExistence type="predicted"/>
<accession>A0A022QJ02</accession>
<evidence type="ECO:0000256" key="1">
    <source>
        <dbReference type="SAM" id="Phobius"/>
    </source>
</evidence>
<name>A0A022QJ02_ERYGU</name>
<keyword evidence="1" id="KW-0812">Transmembrane</keyword>
<gene>
    <name evidence="2" type="ORF">MIMGU_mgv1a016068mg</name>
</gene>
<dbReference type="EMBL" id="KI631651">
    <property type="protein sequence ID" value="EYU26460.1"/>
    <property type="molecule type" value="Genomic_DNA"/>
</dbReference>
<dbReference type="AlphaFoldDB" id="A0A022QJ02"/>
<dbReference type="Proteomes" id="UP000030748">
    <property type="component" value="Unassembled WGS sequence"/>
</dbReference>
<evidence type="ECO:0000313" key="3">
    <source>
        <dbReference type="Proteomes" id="UP000030748"/>
    </source>
</evidence>
<sequence>MAQNDCRTFEWKLIVIERSRSSLISDVDQLDGVLGEVNSIHKNLRGTNAVNDEVGRLNTAKLDTAIDKVSILKSTLEHGQFKEDVARYLVVCLVVSLVCLIVFLGWMFIIHWDDAQKRLHGFTLGPMNDGLHMPT</sequence>
<keyword evidence="1" id="KW-0472">Membrane</keyword>
<evidence type="ECO:0000313" key="2">
    <source>
        <dbReference type="EMBL" id="EYU26460.1"/>
    </source>
</evidence>
<protein>
    <submittedName>
        <fullName evidence="2">Uncharacterized protein</fullName>
    </submittedName>
</protein>
<organism evidence="2 3">
    <name type="scientific">Erythranthe guttata</name>
    <name type="common">Yellow monkey flower</name>
    <name type="synonym">Mimulus guttatus</name>
    <dbReference type="NCBI Taxonomy" id="4155"/>
    <lineage>
        <taxon>Eukaryota</taxon>
        <taxon>Viridiplantae</taxon>
        <taxon>Streptophyta</taxon>
        <taxon>Embryophyta</taxon>
        <taxon>Tracheophyta</taxon>
        <taxon>Spermatophyta</taxon>
        <taxon>Magnoliopsida</taxon>
        <taxon>eudicotyledons</taxon>
        <taxon>Gunneridae</taxon>
        <taxon>Pentapetalae</taxon>
        <taxon>asterids</taxon>
        <taxon>lamiids</taxon>
        <taxon>Lamiales</taxon>
        <taxon>Phrymaceae</taxon>
        <taxon>Erythranthe</taxon>
    </lineage>
</organism>
<keyword evidence="3" id="KW-1185">Reference proteome</keyword>
<keyword evidence="1" id="KW-1133">Transmembrane helix</keyword>
<reference evidence="2 3" key="1">
    <citation type="journal article" date="2013" name="Proc. Natl. Acad. Sci. U.S.A.">
        <title>Fine-scale variation in meiotic recombination in Mimulus inferred from population shotgun sequencing.</title>
        <authorList>
            <person name="Hellsten U."/>
            <person name="Wright K.M."/>
            <person name="Jenkins J."/>
            <person name="Shu S."/>
            <person name="Yuan Y."/>
            <person name="Wessler S.R."/>
            <person name="Schmutz J."/>
            <person name="Willis J.H."/>
            <person name="Rokhsar D.S."/>
        </authorList>
    </citation>
    <scope>NUCLEOTIDE SEQUENCE [LARGE SCALE GENOMIC DNA]</scope>
    <source>
        <strain evidence="3">cv. DUN x IM62</strain>
    </source>
</reference>
<feature type="transmembrane region" description="Helical" evidence="1">
    <location>
        <begin position="85"/>
        <end position="109"/>
    </location>
</feature>